<dbReference type="PANTHER" id="PTHR23514">
    <property type="entry name" value="BYPASS OF STOP CODON PROTEIN 6"/>
    <property type="match status" value="1"/>
</dbReference>
<feature type="transmembrane region" description="Helical" evidence="5">
    <location>
        <begin position="291"/>
        <end position="310"/>
    </location>
</feature>
<feature type="transmembrane region" description="Helical" evidence="5">
    <location>
        <begin position="7"/>
        <end position="27"/>
    </location>
</feature>
<evidence type="ECO:0000256" key="5">
    <source>
        <dbReference type="SAM" id="Phobius"/>
    </source>
</evidence>
<dbReference type="RefSeq" id="WP_067879310.1">
    <property type="nucleotide sequence ID" value="NZ_CP013979.1"/>
</dbReference>
<evidence type="ECO:0000313" key="7">
    <source>
        <dbReference type="EMBL" id="ANJ28012.1"/>
    </source>
</evidence>
<evidence type="ECO:0000313" key="8">
    <source>
        <dbReference type="Proteomes" id="UP000078437"/>
    </source>
</evidence>
<dbReference type="SUPFAM" id="SSF103473">
    <property type="entry name" value="MFS general substrate transporter"/>
    <property type="match status" value="1"/>
</dbReference>
<keyword evidence="3 5" id="KW-1133">Transmembrane helix</keyword>
<dbReference type="STRING" id="453304.ATC03_16140"/>
<sequence>MSHEVRAARWSLLVQFALFGLIMSSWLSRMPSIREALDVNAAQLGGLLVVGGLGSLTGAMTIGVIVARFGGRRALLAGTIGNVVGFGAIAIATATGDVRFFIVGAFVNGFCGALVNVPINTNAAEVEHRIDRAILPHFHACFSIGAALGALVGAGFAALHVSITVQILAVLTAVTVTRLVLFRPATALTLQVPVTTETGSIHAEATKHRDRGAVRQALGAWREPRTLLLGVVLLAASLAEGTATTWLSLAVVDGFATAEAAGALAYGTFVGAMTVFRFLGTPLIDRFGRVAVLRVSGVATFTGVLVFVFSPSLATAWIGVLLWGCGAALGNPIAISAASDDPAHAGPRVAVVTSFSTVSALAAPPLLGLLASEVGARNAILVVAAVAVVSFSVASQARRRPLSPAAVPPRAAPEPTRSS</sequence>
<dbReference type="InterPro" id="IPR020846">
    <property type="entry name" value="MFS_dom"/>
</dbReference>
<evidence type="ECO:0000256" key="2">
    <source>
        <dbReference type="ARBA" id="ARBA00022692"/>
    </source>
</evidence>
<reference evidence="8" key="2">
    <citation type="submission" date="2016-01" db="EMBL/GenBank/DDBJ databases">
        <title>Complete genome sequence of Agromyces aureus AR33T and comparison with related organisms.</title>
        <authorList>
            <person name="Corretto E."/>
            <person name="Antonielli L."/>
            <person name="Sessitsch A."/>
            <person name="Brader G."/>
        </authorList>
    </citation>
    <scope>NUCLEOTIDE SEQUENCE [LARGE SCALE GENOMIC DNA]</scope>
    <source>
        <strain evidence="8">AR33</strain>
    </source>
</reference>
<feature type="transmembrane region" description="Helical" evidence="5">
    <location>
        <begin position="260"/>
        <end position="279"/>
    </location>
</feature>
<feature type="transmembrane region" description="Helical" evidence="5">
    <location>
        <begin position="349"/>
        <end position="370"/>
    </location>
</feature>
<dbReference type="EMBL" id="CP013979">
    <property type="protein sequence ID" value="ANJ28012.1"/>
    <property type="molecule type" value="Genomic_DNA"/>
</dbReference>
<evidence type="ECO:0000259" key="6">
    <source>
        <dbReference type="PROSITE" id="PS50850"/>
    </source>
</evidence>
<keyword evidence="8" id="KW-1185">Reference proteome</keyword>
<name>A0A191WIG8_9MICO</name>
<gene>
    <name evidence="7" type="ORF">ATC03_16140</name>
</gene>
<protein>
    <recommendedName>
        <fullName evidence="6">Major facilitator superfamily (MFS) profile domain-containing protein</fullName>
    </recommendedName>
</protein>
<dbReference type="PANTHER" id="PTHR23514:SF13">
    <property type="entry name" value="INNER MEMBRANE PROTEIN YBJJ"/>
    <property type="match status" value="1"/>
</dbReference>
<feature type="transmembrane region" description="Helical" evidence="5">
    <location>
        <begin position="138"/>
        <end position="157"/>
    </location>
</feature>
<accession>A0A191WIG8</accession>
<feature type="transmembrane region" description="Helical" evidence="5">
    <location>
        <begin position="227"/>
        <end position="248"/>
    </location>
</feature>
<feature type="transmembrane region" description="Helical" evidence="5">
    <location>
        <begin position="316"/>
        <end position="337"/>
    </location>
</feature>
<dbReference type="Proteomes" id="UP000078437">
    <property type="component" value="Chromosome"/>
</dbReference>
<comment type="subcellular location">
    <subcellularLocation>
        <location evidence="1">Cell membrane</location>
        <topology evidence="1">Multi-pass membrane protein</topology>
    </subcellularLocation>
</comment>
<dbReference type="AlphaFoldDB" id="A0A191WIG8"/>
<dbReference type="Pfam" id="PF07690">
    <property type="entry name" value="MFS_1"/>
    <property type="match status" value="1"/>
</dbReference>
<dbReference type="Gene3D" id="1.20.1250.20">
    <property type="entry name" value="MFS general substrate transporter like domains"/>
    <property type="match status" value="2"/>
</dbReference>
<dbReference type="InterPro" id="IPR036259">
    <property type="entry name" value="MFS_trans_sf"/>
</dbReference>
<feature type="transmembrane region" description="Helical" evidence="5">
    <location>
        <begin position="163"/>
        <end position="181"/>
    </location>
</feature>
<feature type="transmembrane region" description="Helical" evidence="5">
    <location>
        <begin position="98"/>
        <end position="117"/>
    </location>
</feature>
<proteinExistence type="predicted"/>
<evidence type="ECO:0000256" key="4">
    <source>
        <dbReference type="ARBA" id="ARBA00023136"/>
    </source>
</evidence>
<feature type="transmembrane region" description="Helical" evidence="5">
    <location>
        <begin position="376"/>
        <end position="394"/>
    </location>
</feature>
<feature type="transmembrane region" description="Helical" evidence="5">
    <location>
        <begin position="74"/>
        <end position="92"/>
    </location>
</feature>
<keyword evidence="4 5" id="KW-0472">Membrane</keyword>
<dbReference type="KEGG" id="agy:ATC03_16140"/>
<feature type="transmembrane region" description="Helical" evidence="5">
    <location>
        <begin position="47"/>
        <end position="67"/>
    </location>
</feature>
<dbReference type="PROSITE" id="PS50850">
    <property type="entry name" value="MFS"/>
    <property type="match status" value="1"/>
</dbReference>
<keyword evidence="2 5" id="KW-0812">Transmembrane</keyword>
<dbReference type="InterPro" id="IPR051788">
    <property type="entry name" value="MFS_Transporter"/>
</dbReference>
<organism evidence="7 8">
    <name type="scientific">Agromyces aureus</name>
    <dbReference type="NCBI Taxonomy" id="453304"/>
    <lineage>
        <taxon>Bacteria</taxon>
        <taxon>Bacillati</taxon>
        <taxon>Actinomycetota</taxon>
        <taxon>Actinomycetes</taxon>
        <taxon>Micrococcales</taxon>
        <taxon>Microbacteriaceae</taxon>
        <taxon>Agromyces</taxon>
    </lineage>
</organism>
<evidence type="ECO:0000256" key="3">
    <source>
        <dbReference type="ARBA" id="ARBA00022989"/>
    </source>
</evidence>
<dbReference type="InterPro" id="IPR011701">
    <property type="entry name" value="MFS"/>
</dbReference>
<dbReference type="OrthoDB" id="9809599at2"/>
<dbReference type="GO" id="GO:0005886">
    <property type="term" value="C:plasma membrane"/>
    <property type="evidence" value="ECO:0007669"/>
    <property type="project" value="UniProtKB-SubCell"/>
</dbReference>
<evidence type="ECO:0000256" key="1">
    <source>
        <dbReference type="ARBA" id="ARBA00004651"/>
    </source>
</evidence>
<feature type="domain" description="Major facilitator superfamily (MFS) profile" evidence="6">
    <location>
        <begin position="1"/>
        <end position="402"/>
    </location>
</feature>
<reference evidence="7 8" key="1">
    <citation type="journal article" date="2016" name="Int. J. Syst. Evol. Microbiol.">
        <title>Agromyces aureus sp. nov., isolated from the rhizosphere of Salix caprea L. grown in a heavy-metal-contaminated soil.</title>
        <authorList>
            <person name="Corretto E."/>
            <person name="Antonielli L."/>
            <person name="Sessitsch A."/>
            <person name="Compant S."/>
            <person name="Gorfer M."/>
            <person name="Kuffner M."/>
            <person name="Brader G."/>
        </authorList>
    </citation>
    <scope>NUCLEOTIDE SEQUENCE [LARGE SCALE GENOMIC DNA]</scope>
    <source>
        <strain evidence="7 8">AR33</strain>
    </source>
</reference>
<dbReference type="GO" id="GO:0022857">
    <property type="term" value="F:transmembrane transporter activity"/>
    <property type="evidence" value="ECO:0007669"/>
    <property type="project" value="InterPro"/>
</dbReference>